<proteinExistence type="predicted"/>
<dbReference type="KEGG" id="ssm:Spirs_0437"/>
<name>E1RB54_SEDSS</name>
<dbReference type="RefSeq" id="WP_013253048.1">
    <property type="nucleotide sequence ID" value="NC_014364.1"/>
</dbReference>
<gene>
    <name evidence="1" type="ordered locus">Spirs_0437</name>
</gene>
<reference evidence="1 2" key="1">
    <citation type="journal article" date="2010" name="Stand. Genomic Sci.">
        <title>Complete genome sequence of Spirochaeta smaragdinae type strain (SEBR 4228).</title>
        <authorList>
            <person name="Mavromatis K."/>
            <person name="Yasawong M."/>
            <person name="Chertkov O."/>
            <person name="Lapidus A."/>
            <person name="Lucas S."/>
            <person name="Nolan M."/>
            <person name="Del Rio T.G."/>
            <person name="Tice H."/>
            <person name="Cheng J.F."/>
            <person name="Pitluck S."/>
            <person name="Liolios K."/>
            <person name="Ivanova N."/>
            <person name="Tapia R."/>
            <person name="Han C."/>
            <person name="Bruce D."/>
            <person name="Goodwin L."/>
            <person name="Pati A."/>
            <person name="Chen A."/>
            <person name="Palaniappan K."/>
            <person name="Land M."/>
            <person name="Hauser L."/>
            <person name="Chang Y.J."/>
            <person name="Jeffries C.D."/>
            <person name="Detter J.C."/>
            <person name="Rohde M."/>
            <person name="Brambilla E."/>
            <person name="Spring S."/>
            <person name="Goker M."/>
            <person name="Sikorski J."/>
            <person name="Woyke T."/>
            <person name="Bristow J."/>
            <person name="Eisen J.A."/>
            <person name="Markowitz V."/>
            <person name="Hugenholtz P."/>
            <person name="Klenk H.P."/>
            <person name="Kyrpides N.C."/>
        </authorList>
    </citation>
    <scope>NUCLEOTIDE SEQUENCE [LARGE SCALE GENOMIC DNA]</scope>
    <source>
        <strain evidence="2">DSM 11293 / JCM 15392 / SEBR 4228</strain>
    </source>
</reference>
<evidence type="ECO:0000313" key="1">
    <source>
        <dbReference type="EMBL" id="ADK79584.1"/>
    </source>
</evidence>
<keyword evidence="2" id="KW-1185">Reference proteome</keyword>
<accession>E1RB54</accession>
<dbReference type="AlphaFoldDB" id="E1RB54"/>
<organism evidence="1 2">
    <name type="scientific">Sediminispirochaeta smaragdinae (strain DSM 11293 / JCM 15392 / SEBR 4228)</name>
    <name type="common">Spirochaeta smaragdinae</name>
    <dbReference type="NCBI Taxonomy" id="573413"/>
    <lineage>
        <taxon>Bacteria</taxon>
        <taxon>Pseudomonadati</taxon>
        <taxon>Spirochaetota</taxon>
        <taxon>Spirochaetia</taxon>
        <taxon>Spirochaetales</taxon>
        <taxon>Spirochaetaceae</taxon>
        <taxon>Sediminispirochaeta</taxon>
    </lineage>
</organism>
<dbReference type="HOGENOM" id="CLU_899892_0_0_12"/>
<evidence type="ECO:0000313" key="2">
    <source>
        <dbReference type="Proteomes" id="UP000002318"/>
    </source>
</evidence>
<sequence>MRINYRRLLVLSLIIWVCGAAFLPGESLTQFPGTNLYFELPEGFSWNTKYNAFTGPLQTSLTIGISTYPYDQIVQQITTTMKSNTQAELVESQISPNNSFFHIRNNSFEQLMYIIATKGYVYTLTYMGVPLLDKHFMNRYARIRDTITINPEKVGDIQELQFFALPNQGFFFTQLVSIRHYFQKNYPDGNSAIVSIGKIPEIKQETIIKRYGSYMNYYTQIALNNEKAKGQSITNKEQTICKNESTGSEGYEILLQYKNSENVVTFLYNCFFVVGDNVIIIEGQPMKGYASQIVEDLKELSRNTVFTFK</sequence>
<protein>
    <submittedName>
        <fullName evidence="1">Uncharacterized protein</fullName>
    </submittedName>
</protein>
<dbReference type="Proteomes" id="UP000002318">
    <property type="component" value="Chromosome"/>
</dbReference>
<dbReference type="EMBL" id="CP002116">
    <property type="protein sequence ID" value="ADK79584.1"/>
    <property type="molecule type" value="Genomic_DNA"/>
</dbReference>